<feature type="transmembrane region" description="Helical" evidence="7">
    <location>
        <begin position="264"/>
        <end position="283"/>
    </location>
</feature>
<comment type="subcellular location">
    <subcellularLocation>
        <location evidence="1">Cell membrane</location>
        <topology evidence="1">Multi-pass membrane protein</topology>
    </subcellularLocation>
</comment>
<proteinExistence type="inferred from homology"/>
<keyword evidence="2" id="KW-1003">Cell membrane</keyword>
<dbReference type="GO" id="GO:0005886">
    <property type="term" value="C:plasma membrane"/>
    <property type="evidence" value="ECO:0007669"/>
    <property type="project" value="UniProtKB-SubCell"/>
</dbReference>
<comment type="similarity">
    <text evidence="6">Belongs to the G-protein coupled receptor 1 family.</text>
</comment>
<evidence type="ECO:0000313" key="10">
    <source>
        <dbReference type="RefSeq" id="XP_031565755.1"/>
    </source>
</evidence>
<dbReference type="GeneID" id="116300926"/>
<dbReference type="PROSITE" id="PS50262">
    <property type="entry name" value="G_PROTEIN_RECEP_F1_2"/>
    <property type="match status" value="1"/>
</dbReference>
<feature type="transmembrane region" description="Helical" evidence="7">
    <location>
        <begin position="236"/>
        <end position="258"/>
    </location>
</feature>
<dbReference type="PRINTS" id="PR00237">
    <property type="entry name" value="GPCRRHODOPSN"/>
</dbReference>
<dbReference type="GO" id="GO:0004930">
    <property type="term" value="F:G protein-coupled receptor activity"/>
    <property type="evidence" value="ECO:0007669"/>
    <property type="project" value="UniProtKB-KW"/>
</dbReference>
<dbReference type="FunCoup" id="A0A6P8IG80">
    <property type="interactions" value="454"/>
</dbReference>
<gene>
    <name evidence="10" type="primary">LOC116300926</name>
</gene>
<evidence type="ECO:0000313" key="9">
    <source>
        <dbReference type="Proteomes" id="UP000515163"/>
    </source>
</evidence>
<keyword evidence="5 7" id="KW-0472">Membrane</keyword>
<dbReference type="InterPro" id="IPR017452">
    <property type="entry name" value="GPCR_Rhodpsn_7TM"/>
</dbReference>
<evidence type="ECO:0000256" key="2">
    <source>
        <dbReference type="ARBA" id="ARBA00022475"/>
    </source>
</evidence>
<evidence type="ECO:0000256" key="6">
    <source>
        <dbReference type="RuleBase" id="RU000688"/>
    </source>
</evidence>
<keyword evidence="6" id="KW-0807">Transducer</keyword>
<organism evidence="9 10">
    <name type="scientific">Actinia tenebrosa</name>
    <name type="common">Australian red waratah sea anemone</name>
    <dbReference type="NCBI Taxonomy" id="6105"/>
    <lineage>
        <taxon>Eukaryota</taxon>
        <taxon>Metazoa</taxon>
        <taxon>Cnidaria</taxon>
        <taxon>Anthozoa</taxon>
        <taxon>Hexacorallia</taxon>
        <taxon>Actiniaria</taxon>
        <taxon>Actiniidae</taxon>
        <taxon>Actinia</taxon>
    </lineage>
</organism>
<evidence type="ECO:0000256" key="5">
    <source>
        <dbReference type="ARBA" id="ARBA00023136"/>
    </source>
</evidence>
<evidence type="ECO:0000256" key="7">
    <source>
        <dbReference type="SAM" id="Phobius"/>
    </source>
</evidence>
<reference evidence="10" key="1">
    <citation type="submission" date="2025-08" db="UniProtKB">
        <authorList>
            <consortium name="RefSeq"/>
        </authorList>
    </citation>
    <scope>IDENTIFICATION</scope>
    <source>
        <tissue evidence="10">Tentacle</tissue>
    </source>
</reference>
<dbReference type="RefSeq" id="XP_031565755.1">
    <property type="nucleotide sequence ID" value="XM_031709895.1"/>
</dbReference>
<sequence length="307" mass="34783">MDQPITSCFISATNYSKSITNEDAKNMTFLEVINSVLALPTAAANALVIVAILTTSSLRTPSYLLLSSLAISDLTVGLFGQPGFTFIIFSFRNGNAKAYCYARWISTFFLVLFGNATLLTVAAISVDRYLAIRLKTRYRSVVTVRRVRLILMFILLYSIFAVCHPFLLSLTMSNVLAASVVIIMSFIILFCYTMSFRALKIHCDQIQPQGNERPNSTTQSNAIDVLKYRKLLKTMLLIMMLIIVCYLPLFGVFIIFSKPNPNRVVAWYLLSITTLNSLLNPVIYMTSMKDLRRVCIRMLRKIFRFDM</sequence>
<dbReference type="PANTHER" id="PTHR22750">
    <property type="entry name" value="G-PROTEIN COUPLED RECEPTOR"/>
    <property type="match status" value="1"/>
</dbReference>
<accession>A0A6P8IG80</accession>
<protein>
    <submittedName>
        <fullName evidence="10">Adenosine receptor A2b-like</fullName>
    </submittedName>
</protein>
<keyword evidence="9" id="KW-1185">Reference proteome</keyword>
<name>A0A6P8IG80_ACTTE</name>
<dbReference type="SMART" id="SM01381">
    <property type="entry name" value="7TM_GPCR_Srsx"/>
    <property type="match status" value="1"/>
</dbReference>
<evidence type="ECO:0000256" key="3">
    <source>
        <dbReference type="ARBA" id="ARBA00022692"/>
    </source>
</evidence>
<feature type="transmembrane region" description="Helical" evidence="7">
    <location>
        <begin position="101"/>
        <end position="126"/>
    </location>
</feature>
<dbReference type="Proteomes" id="UP000515163">
    <property type="component" value="Unplaced"/>
</dbReference>
<dbReference type="CDD" id="cd00637">
    <property type="entry name" value="7tm_classA_rhodopsin-like"/>
    <property type="match status" value="1"/>
</dbReference>
<evidence type="ECO:0000256" key="4">
    <source>
        <dbReference type="ARBA" id="ARBA00022989"/>
    </source>
</evidence>
<evidence type="ECO:0000256" key="1">
    <source>
        <dbReference type="ARBA" id="ARBA00004651"/>
    </source>
</evidence>
<evidence type="ECO:0000259" key="8">
    <source>
        <dbReference type="PROSITE" id="PS50262"/>
    </source>
</evidence>
<dbReference type="KEGG" id="aten:116300926"/>
<feature type="transmembrane region" description="Helical" evidence="7">
    <location>
        <begin position="173"/>
        <end position="192"/>
    </location>
</feature>
<keyword evidence="4 7" id="KW-1133">Transmembrane helix</keyword>
<dbReference type="OrthoDB" id="5960104at2759"/>
<dbReference type="InterPro" id="IPR000276">
    <property type="entry name" value="GPCR_Rhodpsn"/>
</dbReference>
<dbReference type="SUPFAM" id="SSF81321">
    <property type="entry name" value="Family A G protein-coupled receptor-like"/>
    <property type="match status" value="1"/>
</dbReference>
<feature type="domain" description="G-protein coupled receptors family 1 profile" evidence="8">
    <location>
        <begin position="44"/>
        <end position="284"/>
    </location>
</feature>
<dbReference type="PROSITE" id="PS00237">
    <property type="entry name" value="G_PROTEIN_RECEP_F1_1"/>
    <property type="match status" value="1"/>
</dbReference>
<feature type="transmembrane region" description="Helical" evidence="7">
    <location>
        <begin position="65"/>
        <end position="89"/>
    </location>
</feature>
<dbReference type="InParanoid" id="A0A6P8IG80"/>
<feature type="transmembrane region" description="Helical" evidence="7">
    <location>
        <begin position="32"/>
        <end position="53"/>
    </location>
</feature>
<dbReference type="Pfam" id="PF00001">
    <property type="entry name" value="7tm_1"/>
    <property type="match status" value="2"/>
</dbReference>
<feature type="transmembrane region" description="Helical" evidence="7">
    <location>
        <begin position="147"/>
        <end position="167"/>
    </location>
</feature>
<dbReference type="AlphaFoldDB" id="A0A6P8IG80"/>
<keyword evidence="6" id="KW-0297">G-protein coupled receptor</keyword>
<keyword evidence="6" id="KW-0675">Receptor</keyword>
<dbReference type="Gene3D" id="1.20.1070.10">
    <property type="entry name" value="Rhodopsin 7-helix transmembrane proteins"/>
    <property type="match status" value="1"/>
</dbReference>
<keyword evidence="3 6" id="KW-0812">Transmembrane</keyword>